<dbReference type="InterPro" id="IPR050172">
    <property type="entry name" value="SsuD_RutA_monooxygenase"/>
</dbReference>
<evidence type="ECO:0000256" key="1">
    <source>
        <dbReference type="ARBA" id="ARBA00022630"/>
    </source>
</evidence>
<keyword evidence="3 6" id="KW-0560">Oxidoreductase</keyword>
<dbReference type="EC" id="1.-.-.-" evidence="6"/>
<evidence type="ECO:0000256" key="3">
    <source>
        <dbReference type="ARBA" id="ARBA00023002"/>
    </source>
</evidence>
<keyword evidence="1" id="KW-0285">Flavoprotein</keyword>
<dbReference type="RefSeq" id="WP_379508885.1">
    <property type="nucleotide sequence ID" value="NZ_JBHRTQ010000004.1"/>
</dbReference>
<sequence>MHVAVCSMNNLHNSRPDDLARAVEERGFESLWMGEHSHLPASGRVRHFSADGAIPETYRYMADLIVSATAAAMATRTLKVGFGVSLPLERDVFHMAKAVATLDRLSGGRLLVGIGLGWNWEEFGNVALMPWSKRYSGLRECVAALRTLWRDEVSSFQGEWYRFDAVWSYPKPLQQPWPPLHVGMTGPTGIAHAAEWGDAWLPLDSGDEDFGLKLARFHAALRERGRDPARVPVSVVSPWGARLDQFKRYRDLGITRAMLTGIPPGGLEPALRFLDQHADWAAQLA</sequence>
<evidence type="ECO:0000256" key="4">
    <source>
        <dbReference type="ARBA" id="ARBA00023033"/>
    </source>
</evidence>
<feature type="domain" description="Luciferase-like" evidence="5">
    <location>
        <begin position="18"/>
        <end position="235"/>
    </location>
</feature>
<dbReference type="PANTHER" id="PTHR42847">
    <property type="entry name" value="ALKANESULFONATE MONOOXYGENASE"/>
    <property type="match status" value="1"/>
</dbReference>
<evidence type="ECO:0000313" key="6">
    <source>
        <dbReference type="EMBL" id="MFC3173503.1"/>
    </source>
</evidence>
<evidence type="ECO:0000259" key="5">
    <source>
        <dbReference type="Pfam" id="PF00296"/>
    </source>
</evidence>
<gene>
    <name evidence="6" type="ORF">ACFOD9_04485</name>
</gene>
<evidence type="ECO:0000313" key="7">
    <source>
        <dbReference type="Proteomes" id="UP001595604"/>
    </source>
</evidence>
<comment type="caution">
    <text evidence="6">The sequence shown here is derived from an EMBL/GenBank/DDBJ whole genome shotgun (WGS) entry which is preliminary data.</text>
</comment>
<evidence type="ECO:0000256" key="2">
    <source>
        <dbReference type="ARBA" id="ARBA00022643"/>
    </source>
</evidence>
<organism evidence="6 7">
    <name type="scientific">Novosphingobium bradum</name>
    <dbReference type="NCBI Taxonomy" id="1737444"/>
    <lineage>
        <taxon>Bacteria</taxon>
        <taxon>Pseudomonadati</taxon>
        <taxon>Pseudomonadota</taxon>
        <taxon>Alphaproteobacteria</taxon>
        <taxon>Sphingomonadales</taxon>
        <taxon>Sphingomonadaceae</taxon>
        <taxon>Novosphingobium</taxon>
    </lineage>
</organism>
<dbReference type="Gene3D" id="3.20.20.30">
    <property type="entry name" value="Luciferase-like domain"/>
    <property type="match status" value="1"/>
</dbReference>
<dbReference type="GO" id="GO:0016491">
    <property type="term" value="F:oxidoreductase activity"/>
    <property type="evidence" value="ECO:0007669"/>
    <property type="project" value="UniProtKB-KW"/>
</dbReference>
<accession>A0ABV7IRJ0</accession>
<keyword evidence="4" id="KW-0503">Monooxygenase</keyword>
<dbReference type="Proteomes" id="UP001595604">
    <property type="component" value="Unassembled WGS sequence"/>
</dbReference>
<dbReference type="InterPro" id="IPR036661">
    <property type="entry name" value="Luciferase-like_sf"/>
</dbReference>
<reference evidence="7" key="1">
    <citation type="journal article" date="2019" name="Int. J. Syst. Evol. Microbiol.">
        <title>The Global Catalogue of Microorganisms (GCM) 10K type strain sequencing project: providing services to taxonomists for standard genome sequencing and annotation.</title>
        <authorList>
            <consortium name="The Broad Institute Genomics Platform"/>
            <consortium name="The Broad Institute Genome Sequencing Center for Infectious Disease"/>
            <person name="Wu L."/>
            <person name="Ma J."/>
        </authorList>
    </citation>
    <scope>NUCLEOTIDE SEQUENCE [LARGE SCALE GENOMIC DNA]</scope>
    <source>
        <strain evidence="7">KCTC 42984</strain>
    </source>
</reference>
<dbReference type="InterPro" id="IPR011251">
    <property type="entry name" value="Luciferase-like_dom"/>
</dbReference>
<proteinExistence type="predicted"/>
<dbReference type="Pfam" id="PF00296">
    <property type="entry name" value="Bac_luciferase"/>
    <property type="match status" value="1"/>
</dbReference>
<keyword evidence="7" id="KW-1185">Reference proteome</keyword>
<name>A0ABV7IRJ0_9SPHN</name>
<dbReference type="InterPro" id="IPR019921">
    <property type="entry name" value="Lucif-like_OxRdtase_Rv2161c"/>
</dbReference>
<dbReference type="EMBL" id="JBHRTQ010000004">
    <property type="protein sequence ID" value="MFC3173503.1"/>
    <property type="molecule type" value="Genomic_DNA"/>
</dbReference>
<dbReference type="NCBIfam" id="TIGR03619">
    <property type="entry name" value="F420_Rv2161c"/>
    <property type="match status" value="1"/>
</dbReference>
<keyword evidence="2" id="KW-0288">FMN</keyword>
<dbReference type="PANTHER" id="PTHR42847:SF4">
    <property type="entry name" value="ALKANESULFONATE MONOOXYGENASE-RELATED"/>
    <property type="match status" value="1"/>
</dbReference>
<dbReference type="SUPFAM" id="SSF51679">
    <property type="entry name" value="Bacterial luciferase-like"/>
    <property type="match status" value="1"/>
</dbReference>
<protein>
    <submittedName>
        <fullName evidence="6">TIGR03619 family F420-dependent LLM class oxidoreductase</fullName>
        <ecNumber evidence="6">1.-.-.-</ecNumber>
    </submittedName>
</protein>